<name>A0A914Q3W3_9BILA</name>
<dbReference type="WBParaSite" id="PDA_v2.g25506.t1">
    <property type="protein sequence ID" value="PDA_v2.g25506.t1"/>
    <property type="gene ID" value="PDA_v2.g25506"/>
</dbReference>
<organism evidence="1 2">
    <name type="scientific">Panagrolaimus davidi</name>
    <dbReference type="NCBI Taxonomy" id="227884"/>
    <lineage>
        <taxon>Eukaryota</taxon>
        <taxon>Metazoa</taxon>
        <taxon>Ecdysozoa</taxon>
        <taxon>Nematoda</taxon>
        <taxon>Chromadorea</taxon>
        <taxon>Rhabditida</taxon>
        <taxon>Tylenchina</taxon>
        <taxon>Panagrolaimomorpha</taxon>
        <taxon>Panagrolaimoidea</taxon>
        <taxon>Panagrolaimidae</taxon>
        <taxon>Panagrolaimus</taxon>
    </lineage>
</organism>
<sequence>MTCPNVKIFGDNLVRKSNTTEVEDDEISALKKLASSAREIGLKIRNTQPKPQSIFNEDPLLSYLASKYPYNNNNGDQYNGVIVGEIDPETQRMKWTSSRDIFSQPSNVRHPLTNSVARDPGFRSGLLKFDPYIPKRNPYFNMKNPNNFNDENIVVKN</sequence>
<evidence type="ECO:0000313" key="1">
    <source>
        <dbReference type="Proteomes" id="UP000887578"/>
    </source>
</evidence>
<proteinExistence type="predicted"/>
<accession>A0A914Q3W3</accession>
<protein>
    <submittedName>
        <fullName evidence="2">Uncharacterized protein</fullName>
    </submittedName>
</protein>
<keyword evidence="1" id="KW-1185">Reference proteome</keyword>
<dbReference type="AlphaFoldDB" id="A0A914Q3W3"/>
<evidence type="ECO:0000313" key="2">
    <source>
        <dbReference type="WBParaSite" id="PDA_v2.g25506.t1"/>
    </source>
</evidence>
<dbReference type="Proteomes" id="UP000887578">
    <property type="component" value="Unplaced"/>
</dbReference>
<reference evidence="2" key="1">
    <citation type="submission" date="2022-11" db="UniProtKB">
        <authorList>
            <consortium name="WormBaseParasite"/>
        </authorList>
    </citation>
    <scope>IDENTIFICATION</scope>
</reference>